<gene>
    <name evidence="2" type="ORF">M6B38_315630</name>
</gene>
<comment type="caution">
    <text evidence="2">The sequence shown here is derived from an EMBL/GenBank/DDBJ whole genome shotgun (WGS) entry which is preliminary data.</text>
</comment>
<sequence length="248" mass="27114">MAGLYPPPTASSEPWSASAWSMEESTPSSGAPWQGSPPPGSSLRSSAPPRRSSSTNASADSCTVLQTRVRLQLLPHPLLFSWASQEFPSLHCRSARPFPLLSLRPWPAALPVRSSSAESSVSNSAASSLWKPRSKRRQHQKVNHLTARTSASCPTYPVLPALSCRSSTESSATCRSCRPASCRSRTEATSLECHRPAGRRAVHSSGRRSCGWRWRCGHCHPTRRPRLGRVRDRRGAHDVGLQGDSHHR</sequence>
<organism evidence="2 3">
    <name type="scientific">Iris pallida</name>
    <name type="common">Sweet iris</name>
    <dbReference type="NCBI Taxonomy" id="29817"/>
    <lineage>
        <taxon>Eukaryota</taxon>
        <taxon>Viridiplantae</taxon>
        <taxon>Streptophyta</taxon>
        <taxon>Embryophyta</taxon>
        <taxon>Tracheophyta</taxon>
        <taxon>Spermatophyta</taxon>
        <taxon>Magnoliopsida</taxon>
        <taxon>Liliopsida</taxon>
        <taxon>Asparagales</taxon>
        <taxon>Iridaceae</taxon>
        <taxon>Iridoideae</taxon>
        <taxon>Irideae</taxon>
        <taxon>Iris</taxon>
    </lineage>
</organism>
<reference evidence="2" key="2">
    <citation type="submission" date="2023-04" db="EMBL/GenBank/DDBJ databases">
        <authorList>
            <person name="Bruccoleri R.E."/>
            <person name="Oakeley E.J."/>
            <person name="Faust A.-M."/>
            <person name="Dessus-Babus S."/>
            <person name="Altorfer M."/>
            <person name="Burckhardt D."/>
            <person name="Oertli M."/>
            <person name="Naumann U."/>
            <person name="Petersen F."/>
            <person name="Wong J."/>
        </authorList>
    </citation>
    <scope>NUCLEOTIDE SEQUENCE</scope>
    <source>
        <strain evidence="2">GSM-AAB239-AS_SAM_17_03QT</strain>
        <tissue evidence="2">Leaf</tissue>
    </source>
</reference>
<keyword evidence="3" id="KW-1185">Reference proteome</keyword>
<evidence type="ECO:0000313" key="3">
    <source>
        <dbReference type="Proteomes" id="UP001140949"/>
    </source>
</evidence>
<feature type="region of interest" description="Disordered" evidence="1">
    <location>
        <begin position="225"/>
        <end position="248"/>
    </location>
</feature>
<dbReference type="EMBL" id="JANAVB010010047">
    <property type="protein sequence ID" value="KAJ6839316.1"/>
    <property type="molecule type" value="Genomic_DNA"/>
</dbReference>
<feature type="compositionally biased region" description="Low complexity" evidence="1">
    <location>
        <begin position="114"/>
        <end position="128"/>
    </location>
</feature>
<reference evidence="2" key="1">
    <citation type="journal article" date="2023" name="GigaByte">
        <title>Genome assembly of the bearded iris, Iris pallida Lam.</title>
        <authorList>
            <person name="Bruccoleri R.E."/>
            <person name="Oakeley E.J."/>
            <person name="Faust A.M.E."/>
            <person name="Altorfer M."/>
            <person name="Dessus-Babus S."/>
            <person name="Burckhardt D."/>
            <person name="Oertli M."/>
            <person name="Naumann U."/>
            <person name="Petersen F."/>
            <person name="Wong J."/>
        </authorList>
    </citation>
    <scope>NUCLEOTIDE SEQUENCE</scope>
    <source>
        <strain evidence="2">GSM-AAB239-AS_SAM_17_03QT</strain>
    </source>
</reference>
<feature type="compositionally biased region" description="Low complexity" evidence="1">
    <location>
        <begin position="41"/>
        <end position="59"/>
    </location>
</feature>
<accession>A0AAX6HE78</accession>
<dbReference type="Proteomes" id="UP001140949">
    <property type="component" value="Unassembled WGS sequence"/>
</dbReference>
<feature type="region of interest" description="Disordered" evidence="1">
    <location>
        <begin position="1"/>
        <end position="60"/>
    </location>
</feature>
<proteinExistence type="predicted"/>
<name>A0AAX6HE78_IRIPA</name>
<dbReference type="AlphaFoldDB" id="A0AAX6HE78"/>
<feature type="region of interest" description="Disordered" evidence="1">
    <location>
        <begin position="114"/>
        <end position="147"/>
    </location>
</feature>
<protein>
    <submittedName>
        <fullName evidence="2">Inorganic phosphate transporter 2-1, chloroplastic</fullName>
    </submittedName>
</protein>
<feature type="compositionally biased region" description="Low complexity" evidence="1">
    <location>
        <begin position="10"/>
        <end position="26"/>
    </location>
</feature>
<feature type="compositionally biased region" description="Basic residues" evidence="1">
    <location>
        <begin position="132"/>
        <end position="142"/>
    </location>
</feature>
<evidence type="ECO:0000256" key="1">
    <source>
        <dbReference type="SAM" id="MobiDB-lite"/>
    </source>
</evidence>
<evidence type="ECO:0000313" key="2">
    <source>
        <dbReference type="EMBL" id="KAJ6839316.1"/>
    </source>
</evidence>